<dbReference type="AlphaFoldDB" id="A0A2Z7BTA7"/>
<name>A0A2Z7BTA7_9LAMI</name>
<dbReference type="EMBL" id="KV002551">
    <property type="protein sequence ID" value="KZV37624.1"/>
    <property type="molecule type" value="Genomic_DNA"/>
</dbReference>
<protein>
    <submittedName>
        <fullName evidence="2">Tetraspanin-15-like</fullName>
    </submittedName>
</protein>
<sequence>MQSAVASIHQSQAISCCKQKSRPAVDKTNGSAGVAEPSGASDQMWNTSYWNYYRSFLYNEEKTYQLLFKVNKKRTADEQYYEENQQLSEQLLSEVLSEQLLNSAVDE</sequence>
<organism evidence="2 3">
    <name type="scientific">Dorcoceras hygrometricum</name>
    <dbReference type="NCBI Taxonomy" id="472368"/>
    <lineage>
        <taxon>Eukaryota</taxon>
        <taxon>Viridiplantae</taxon>
        <taxon>Streptophyta</taxon>
        <taxon>Embryophyta</taxon>
        <taxon>Tracheophyta</taxon>
        <taxon>Spermatophyta</taxon>
        <taxon>Magnoliopsida</taxon>
        <taxon>eudicotyledons</taxon>
        <taxon>Gunneridae</taxon>
        <taxon>Pentapetalae</taxon>
        <taxon>asterids</taxon>
        <taxon>lamiids</taxon>
        <taxon>Lamiales</taxon>
        <taxon>Gesneriaceae</taxon>
        <taxon>Didymocarpoideae</taxon>
        <taxon>Trichosporeae</taxon>
        <taxon>Loxocarpinae</taxon>
        <taxon>Dorcoceras</taxon>
    </lineage>
</organism>
<gene>
    <name evidence="2" type="ORF">F511_11246</name>
</gene>
<evidence type="ECO:0000313" key="3">
    <source>
        <dbReference type="Proteomes" id="UP000250235"/>
    </source>
</evidence>
<evidence type="ECO:0000313" key="2">
    <source>
        <dbReference type="EMBL" id="KZV37624.1"/>
    </source>
</evidence>
<evidence type="ECO:0000256" key="1">
    <source>
        <dbReference type="SAM" id="MobiDB-lite"/>
    </source>
</evidence>
<feature type="region of interest" description="Disordered" evidence="1">
    <location>
        <begin position="18"/>
        <end position="41"/>
    </location>
</feature>
<proteinExistence type="predicted"/>
<accession>A0A2Z7BTA7</accession>
<keyword evidence="3" id="KW-1185">Reference proteome</keyword>
<reference evidence="2 3" key="1">
    <citation type="journal article" date="2015" name="Proc. Natl. Acad. Sci. U.S.A.">
        <title>The resurrection genome of Boea hygrometrica: A blueprint for survival of dehydration.</title>
        <authorList>
            <person name="Xiao L."/>
            <person name="Yang G."/>
            <person name="Zhang L."/>
            <person name="Yang X."/>
            <person name="Zhao S."/>
            <person name="Ji Z."/>
            <person name="Zhou Q."/>
            <person name="Hu M."/>
            <person name="Wang Y."/>
            <person name="Chen M."/>
            <person name="Xu Y."/>
            <person name="Jin H."/>
            <person name="Xiao X."/>
            <person name="Hu G."/>
            <person name="Bao F."/>
            <person name="Hu Y."/>
            <person name="Wan P."/>
            <person name="Li L."/>
            <person name="Deng X."/>
            <person name="Kuang T."/>
            <person name="Xiang C."/>
            <person name="Zhu J.K."/>
            <person name="Oliver M.J."/>
            <person name="He Y."/>
        </authorList>
    </citation>
    <scope>NUCLEOTIDE SEQUENCE [LARGE SCALE GENOMIC DNA]</scope>
    <source>
        <strain evidence="3">cv. XS01</strain>
    </source>
</reference>
<dbReference type="Proteomes" id="UP000250235">
    <property type="component" value="Unassembled WGS sequence"/>
</dbReference>